<feature type="transmembrane region" description="Helical" evidence="1">
    <location>
        <begin position="412"/>
        <end position="430"/>
    </location>
</feature>
<keyword evidence="1" id="KW-0812">Transmembrane</keyword>
<accession>A0ABV3RU68</accession>
<evidence type="ECO:0000256" key="1">
    <source>
        <dbReference type="SAM" id="Phobius"/>
    </source>
</evidence>
<reference evidence="3 4" key="1">
    <citation type="submission" date="2024-07" db="EMBL/GenBank/DDBJ databases">
        <title>Marimonas sp.nov., isolated from tidal-flat sediment.</title>
        <authorList>
            <person name="Jayan J.N."/>
            <person name="Lee S.S."/>
        </authorList>
    </citation>
    <scope>NUCLEOTIDE SEQUENCE [LARGE SCALE GENOMIC DNA]</scope>
    <source>
        <strain evidence="3 4">MJW-29</strain>
    </source>
</reference>
<dbReference type="SUPFAM" id="SSF55073">
    <property type="entry name" value="Nucleotide cyclase"/>
    <property type="match status" value="1"/>
</dbReference>
<dbReference type="Proteomes" id="UP001556098">
    <property type="component" value="Unassembled WGS sequence"/>
</dbReference>
<dbReference type="SMART" id="SM00044">
    <property type="entry name" value="CYCc"/>
    <property type="match status" value="1"/>
</dbReference>
<sequence length="742" mass="81832">MKLFLWFVRRFDWARALATGLLVLLVLIRIWDHELVQTFRYNAFDFYQQVKPRPQQPFPVTIVDVDDRSLSELGQWPWPRTTIADLVDRATAAGAVAMAFDVIFADPDRLSPENIALDNKDLPDSIKEALRAMPSNDAVLADAIARSRVIVGETSIRQSAGAAPQRGPGPKVEYAFLGPNPEPFLMKFPELVQNMPTLDANASGRGIFTVRPDSDGVYRRVPLVMMVDGQIRMGLSVELLRVATGGGAFAIKSNEAGVDGVVVARQLISTDSDGTVWPYFSQSSPDRFVSASDVILDRLPPNRLRGHLVFVGTSAIGLEDFRATPLGLPMPGVEIHAQVLENILGKTMLVRPNYTIAVELMTVFLLGLVIIVLIPKMGAAFVLVLTGSLIGGYVLISYLAFQNERVLLDPTYPAFSAVVLAIFMSTMNYLREERERQRIRSAFGQYVSPDLVAQLSDNPERLILGGERRPLTILFSDVRGFTTISESFKDDPAGLTQLMNQFLTVLSDGILSFGGTIDKFMGDAVMAFWNAPLDEPDHVRLSCRAALKMLADVQALNEARKINRRNPDKPFHLIDVGIGINTGECIVGNMGSDTRFDYTALGDAVNLASRLEGQSKTYNVGIILGSETAKHVRDEFAVLELDLIRVKGKTEPAQVFGLFGGEAVRADPNFQKLDSLNGEMLKAYRAQRWADAESLLAKMKALLEGMAIDLEGYVTLYADRLRNFRETPPGTDWDGVFIATNK</sequence>
<dbReference type="PROSITE" id="PS50125">
    <property type="entry name" value="GUANYLATE_CYCLASE_2"/>
    <property type="match status" value="1"/>
</dbReference>
<dbReference type="InterPro" id="IPR029787">
    <property type="entry name" value="Nucleotide_cyclase"/>
</dbReference>
<organism evidence="3 4">
    <name type="scientific">Sulfitobacter sediminis</name>
    <dbReference type="NCBI Taxonomy" id="3234186"/>
    <lineage>
        <taxon>Bacteria</taxon>
        <taxon>Pseudomonadati</taxon>
        <taxon>Pseudomonadota</taxon>
        <taxon>Alphaproteobacteria</taxon>
        <taxon>Rhodobacterales</taxon>
        <taxon>Roseobacteraceae</taxon>
        <taxon>Sulfitobacter</taxon>
    </lineage>
</organism>
<dbReference type="RefSeq" id="WP_367879929.1">
    <property type="nucleotide sequence ID" value="NZ_JBFNXX010000038.1"/>
</dbReference>
<dbReference type="Pfam" id="PF05226">
    <property type="entry name" value="CHASE2"/>
    <property type="match status" value="1"/>
</dbReference>
<evidence type="ECO:0000313" key="3">
    <source>
        <dbReference type="EMBL" id="MEW9922231.1"/>
    </source>
</evidence>
<dbReference type="CDD" id="cd07302">
    <property type="entry name" value="CHD"/>
    <property type="match status" value="1"/>
</dbReference>
<feature type="transmembrane region" description="Helical" evidence="1">
    <location>
        <begin position="354"/>
        <end position="374"/>
    </location>
</feature>
<dbReference type="EMBL" id="JBFNXX010000038">
    <property type="protein sequence ID" value="MEW9922231.1"/>
    <property type="molecule type" value="Genomic_DNA"/>
</dbReference>
<feature type="transmembrane region" description="Helical" evidence="1">
    <location>
        <begin position="12"/>
        <end position="31"/>
    </location>
</feature>
<comment type="caution">
    <text evidence="3">The sequence shown here is derived from an EMBL/GenBank/DDBJ whole genome shotgun (WGS) entry which is preliminary data.</text>
</comment>
<keyword evidence="1" id="KW-0472">Membrane</keyword>
<evidence type="ECO:0000313" key="4">
    <source>
        <dbReference type="Proteomes" id="UP001556098"/>
    </source>
</evidence>
<dbReference type="PANTHER" id="PTHR43081">
    <property type="entry name" value="ADENYLATE CYCLASE, TERMINAL-DIFFERENTIATION SPECIFIC-RELATED"/>
    <property type="match status" value="1"/>
</dbReference>
<dbReference type="InterPro" id="IPR050697">
    <property type="entry name" value="Adenylyl/Guanylyl_Cyclase_3/4"/>
</dbReference>
<dbReference type="InterPro" id="IPR001054">
    <property type="entry name" value="A/G_cyclase"/>
</dbReference>
<feature type="domain" description="Guanylate cyclase" evidence="2">
    <location>
        <begin position="472"/>
        <end position="612"/>
    </location>
</feature>
<name>A0ABV3RU68_9RHOB</name>
<gene>
    <name evidence="3" type="ORF">AB2B41_21750</name>
</gene>
<dbReference type="InterPro" id="IPR007890">
    <property type="entry name" value="CHASE2"/>
</dbReference>
<dbReference type="Gene3D" id="3.30.70.1230">
    <property type="entry name" value="Nucleotide cyclase"/>
    <property type="match status" value="1"/>
</dbReference>
<protein>
    <submittedName>
        <fullName evidence="3">CHASE2 domain-containing protein</fullName>
    </submittedName>
</protein>
<dbReference type="PANTHER" id="PTHR43081:SF1">
    <property type="entry name" value="ADENYLATE CYCLASE, TERMINAL-DIFFERENTIATION SPECIFIC"/>
    <property type="match status" value="1"/>
</dbReference>
<proteinExistence type="predicted"/>
<dbReference type="SMART" id="SM01080">
    <property type="entry name" value="CHASE2"/>
    <property type="match status" value="1"/>
</dbReference>
<keyword evidence="1" id="KW-1133">Transmembrane helix</keyword>
<keyword evidence="4" id="KW-1185">Reference proteome</keyword>
<evidence type="ECO:0000259" key="2">
    <source>
        <dbReference type="PROSITE" id="PS50125"/>
    </source>
</evidence>
<feature type="transmembrane region" description="Helical" evidence="1">
    <location>
        <begin position="381"/>
        <end position="400"/>
    </location>
</feature>
<dbReference type="Pfam" id="PF00211">
    <property type="entry name" value="Guanylate_cyc"/>
    <property type="match status" value="1"/>
</dbReference>